<proteinExistence type="inferred from homology"/>
<dbReference type="EMBL" id="JAKTTI010000001">
    <property type="protein sequence ID" value="MCH1624061.1"/>
    <property type="molecule type" value="Genomic_DNA"/>
</dbReference>
<feature type="transmembrane region" description="Helical" evidence="7">
    <location>
        <begin position="214"/>
        <end position="237"/>
    </location>
</feature>
<dbReference type="AlphaFoldDB" id="A0AAW5DTU0"/>
<evidence type="ECO:0000313" key="10">
    <source>
        <dbReference type="Proteomes" id="UP001431131"/>
    </source>
</evidence>
<feature type="transmembrane region" description="Helical" evidence="7">
    <location>
        <begin position="42"/>
        <end position="65"/>
    </location>
</feature>
<keyword evidence="4 7" id="KW-0812">Transmembrane</keyword>
<dbReference type="CDD" id="cd06261">
    <property type="entry name" value="TM_PBP2"/>
    <property type="match status" value="1"/>
</dbReference>
<evidence type="ECO:0000259" key="8">
    <source>
        <dbReference type="PROSITE" id="PS50928"/>
    </source>
</evidence>
<dbReference type="Proteomes" id="UP001431131">
    <property type="component" value="Unassembled WGS sequence"/>
</dbReference>
<dbReference type="PANTHER" id="PTHR43744">
    <property type="entry name" value="ABC TRANSPORTER PERMEASE PROTEIN MG189-RELATED-RELATED"/>
    <property type="match status" value="1"/>
</dbReference>
<evidence type="ECO:0000313" key="9">
    <source>
        <dbReference type="EMBL" id="MCH1624061.1"/>
    </source>
</evidence>
<dbReference type="GO" id="GO:0005886">
    <property type="term" value="C:plasma membrane"/>
    <property type="evidence" value="ECO:0007669"/>
    <property type="project" value="UniProtKB-SubCell"/>
</dbReference>
<accession>A0AAW5DTU0</accession>
<dbReference type="InterPro" id="IPR000515">
    <property type="entry name" value="MetI-like"/>
</dbReference>
<dbReference type="Pfam" id="PF00528">
    <property type="entry name" value="BPD_transp_1"/>
    <property type="match status" value="1"/>
</dbReference>
<evidence type="ECO:0000256" key="5">
    <source>
        <dbReference type="ARBA" id="ARBA00022989"/>
    </source>
</evidence>
<gene>
    <name evidence="9" type="ORF">MJG50_01870</name>
</gene>
<evidence type="ECO:0000256" key="2">
    <source>
        <dbReference type="ARBA" id="ARBA00022448"/>
    </source>
</evidence>
<dbReference type="SUPFAM" id="SSF161098">
    <property type="entry name" value="MetI-like"/>
    <property type="match status" value="1"/>
</dbReference>
<feature type="transmembrane region" description="Helical" evidence="7">
    <location>
        <begin position="175"/>
        <end position="193"/>
    </location>
</feature>
<sequence length="308" mass="34683">MGNIVKSQTEYRGHEEVNQTDLKTRKQLVRAIKKSKFVFRPFRIISILILTLSAIFFIFPFYWIVTGAFKAQVVATTIPPEWFPLQPVLDNWITLFNNPVWRWTFNSFFISFSEMVAVCFVSATAGFVLAKKVFPGRKLIFTILIAAMALPKQVILVPLFTMLADFGWVDTYKGLILPAIGWPFGIFLMKQFSQTIPNELLEAAKMDGASQIRTFISIVLPMLKPAIGALAIFTFMLSWNDYFSQLVITRSTDMMTLPLGVATMQGEYKTDYGVMMAGATLASIPMITIFLLFQKSFTQGITLGAVKG</sequence>
<keyword evidence="6 7" id="KW-0472">Membrane</keyword>
<name>A0AAW5DTU0_9BACI</name>
<comment type="similarity">
    <text evidence="7">Belongs to the binding-protein-dependent transport system permease family.</text>
</comment>
<reference evidence="9" key="1">
    <citation type="submission" date="2022-02" db="EMBL/GenBank/DDBJ databases">
        <title>Fredinandcohnia quinoae sp. nov. isolated from Chenopodium quinoa seeds.</title>
        <authorList>
            <person name="Saati-Santamaria Z."/>
            <person name="Flores-Felix J.D."/>
            <person name="Igual J.M."/>
            <person name="Velazquez E."/>
            <person name="Garcia-Fraile P."/>
            <person name="Martinez-Molina E."/>
        </authorList>
    </citation>
    <scope>NUCLEOTIDE SEQUENCE</scope>
    <source>
        <strain evidence="9">SECRCQ15</strain>
    </source>
</reference>
<keyword evidence="2 7" id="KW-0813">Transport</keyword>
<evidence type="ECO:0000256" key="4">
    <source>
        <dbReference type="ARBA" id="ARBA00022692"/>
    </source>
</evidence>
<dbReference type="PANTHER" id="PTHR43744:SF12">
    <property type="entry name" value="ABC TRANSPORTER PERMEASE PROTEIN MG189-RELATED"/>
    <property type="match status" value="1"/>
</dbReference>
<keyword evidence="10" id="KW-1185">Reference proteome</keyword>
<dbReference type="InterPro" id="IPR035906">
    <property type="entry name" value="MetI-like_sf"/>
</dbReference>
<evidence type="ECO:0000256" key="6">
    <source>
        <dbReference type="ARBA" id="ARBA00023136"/>
    </source>
</evidence>
<feature type="transmembrane region" description="Helical" evidence="7">
    <location>
        <begin position="272"/>
        <end position="293"/>
    </location>
</feature>
<feature type="domain" description="ABC transmembrane type-1" evidence="8">
    <location>
        <begin position="104"/>
        <end position="293"/>
    </location>
</feature>
<dbReference type="PROSITE" id="PS50928">
    <property type="entry name" value="ABC_TM1"/>
    <property type="match status" value="1"/>
</dbReference>
<keyword evidence="3" id="KW-1003">Cell membrane</keyword>
<organism evidence="9 10">
    <name type="scientific">Fredinandcohnia quinoae</name>
    <dbReference type="NCBI Taxonomy" id="2918902"/>
    <lineage>
        <taxon>Bacteria</taxon>
        <taxon>Bacillati</taxon>
        <taxon>Bacillota</taxon>
        <taxon>Bacilli</taxon>
        <taxon>Bacillales</taxon>
        <taxon>Bacillaceae</taxon>
        <taxon>Fredinandcohnia</taxon>
    </lineage>
</organism>
<feature type="transmembrane region" description="Helical" evidence="7">
    <location>
        <begin position="139"/>
        <end position="163"/>
    </location>
</feature>
<keyword evidence="5 7" id="KW-1133">Transmembrane helix</keyword>
<evidence type="ECO:0000256" key="7">
    <source>
        <dbReference type="RuleBase" id="RU363032"/>
    </source>
</evidence>
<dbReference type="Gene3D" id="1.10.3720.10">
    <property type="entry name" value="MetI-like"/>
    <property type="match status" value="1"/>
</dbReference>
<dbReference type="GO" id="GO:0055085">
    <property type="term" value="P:transmembrane transport"/>
    <property type="evidence" value="ECO:0007669"/>
    <property type="project" value="InterPro"/>
</dbReference>
<protein>
    <submittedName>
        <fullName evidence="9">Carbohydrate ABC transporter permease</fullName>
    </submittedName>
</protein>
<evidence type="ECO:0000256" key="1">
    <source>
        <dbReference type="ARBA" id="ARBA00004651"/>
    </source>
</evidence>
<evidence type="ECO:0000256" key="3">
    <source>
        <dbReference type="ARBA" id="ARBA00022475"/>
    </source>
</evidence>
<feature type="transmembrane region" description="Helical" evidence="7">
    <location>
        <begin position="108"/>
        <end position="130"/>
    </location>
</feature>
<comment type="caution">
    <text evidence="9">The sequence shown here is derived from an EMBL/GenBank/DDBJ whole genome shotgun (WGS) entry which is preliminary data.</text>
</comment>
<comment type="subcellular location">
    <subcellularLocation>
        <location evidence="1 7">Cell membrane</location>
        <topology evidence="1 7">Multi-pass membrane protein</topology>
    </subcellularLocation>
</comment>